<keyword evidence="2" id="KW-1185">Reference proteome</keyword>
<proteinExistence type="predicted"/>
<evidence type="ECO:0000313" key="1">
    <source>
        <dbReference type="EMBL" id="MDK2126033.1"/>
    </source>
</evidence>
<protein>
    <submittedName>
        <fullName evidence="1">Uncharacterized protein</fullName>
    </submittedName>
</protein>
<organism evidence="1 2">
    <name type="scientific">Parachitinimonas caeni</name>
    <dbReference type="NCBI Taxonomy" id="3031301"/>
    <lineage>
        <taxon>Bacteria</taxon>
        <taxon>Pseudomonadati</taxon>
        <taxon>Pseudomonadota</taxon>
        <taxon>Betaproteobacteria</taxon>
        <taxon>Neisseriales</taxon>
        <taxon>Chitinibacteraceae</taxon>
        <taxon>Parachitinimonas</taxon>
    </lineage>
</organism>
<name>A0ABT7E144_9NEIS</name>
<dbReference type="EMBL" id="JARRAF010000029">
    <property type="protein sequence ID" value="MDK2126033.1"/>
    <property type="molecule type" value="Genomic_DNA"/>
</dbReference>
<sequence>MSVSQPHQSLLALPLPDEIDPQWWASLPADQMPRWLAQSASLLYAKQGDGAYLWLQQLLAALDRFDHGLPFSAVHRWQRDWLSIVADVSAQRGGEPERALALQQLHGQALDGTAISQQDWHTRLQATLHELYRQAYGFAEAYATAHANALAYAEANDYAADEAQHFARSYAELNTTANACSHADANAAANAEQLATALISGDHDAYADCYPFSLLYITAHAYANHDRHPDKADALQAIYQRLAYSLLGSLPT</sequence>
<comment type="caution">
    <text evidence="1">The sequence shown here is derived from an EMBL/GenBank/DDBJ whole genome shotgun (WGS) entry which is preliminary data.</text>
</comment>
<dbReference type="Proteomes" id="UP001172778">
    <property type="component" value="Unassembled WGS sequence"/>
</dbReference>
<accession>A0ABT7E144</accession>
<reference evidence="1" key="1">
    <citation type="submission" date="2023-03" db="EMBL/GenBank/DDBJ databases">
        <title>Chitinimonas shenzhenensis gen. nov., sp. nov., a novel member of family Burkholderiaceae isolated from activated sludge collected in Shen Zhen, China.</title>
        <authorList>
            <person name="Wang X."/>
        </authorList>
    </citation>
    <scope>NUCLEOTIDE SEQUENCE</scope>
    <source>
        <strain evidence="1">DQS-5</strain>
    </source>
</reference>
<gene>
    <name evidence="1" type="ORF">PZA18_18475</name>
</gene>
<dbReference type="RefSeq" id="WP_284102348.1">
    <property type="nucleotide sequence ID" value="NZ_JARRAF010000029.1"/>
</dbReference>
<evidence type="ECO:0000313" key="2">
    <source>
        <dbReference type="Proteomes" id="UP001172778"/>
    </source>
</evidence>